<evidence type="ECO:0000313" key="3">
    <source>
        <dbReference type="Proteomes" id="UP000294832"/>
    </source>
</evidence>
<name>A0A4V2RRH6_9GAMM</name>
<gene>
    <name evidence="2" type="ORF">EDC91_1447</name>
</gene>
<comment type="caution">
    <text evidence="2">The sequence shown here is derived from an EMBL/GenBank/DDBJ whole genome shotgun (WGS) entry which is preliminary data.</text>
</comment>
<evidence type="ECO:0000256" key="1">
    <source>
        <dbReference type="SAM" id="Coils"/>
    </source>
</evidence>
<dbReference type="AlphaFoldDB" id="A0A4V2RRH6"/>
<organism evidence="2 3">
    <name type="scientific">Shewanella fodinae</name>
    <dbReference type="NCBI Taxonomy" id="552357"/>
    <lineage>
        <taxon>Bacteria</taxon>
        <taxon>Pseudomonadati</taxon>
        <taxon>Pseudomonadota</taxon>
        <taxon>Gammaproteobacteria</taxon>
        <taxon>Alteromonadales</taxon>
        <taxon>Shewanellaceae</taxon>
        <taxon>Shewanella</taxon>
    </lineage>
</organism>
<dbReference type="RefSeq" id="WP_133040491.1">
    <property type="nucleotide sequence ID" value="NZ_SLWF01000044.1"/>
</dbReference>
<protein>
    <submittedName>
        <fullName evidence="2">Uncharacterized protein</fullName>
    </submittedName>
</protein>
<dbReference type="EMBL" id="SLWF01000044">
    <property type="protein sequence ID" value="TCN77706.1"/>
    <property type="molecule type" value="Genomic_DNA"/>
</dbReference>
<accession>A0A4V2RRH6</accession>
<dbReference type="Proteomes" id="UP000294832">
    <property type="component" value="Unassembled WGS sequence"/>
</dbReference>
<proteinExistence type="predicted"/>
<sequence length="84" mass="9388">MSLIEQYTDLMKKVKEIENVPQFRADVKMKMAAEIANGGLVLTGQVIQTIEEQKLQIQALNEALEEGRQLLKEAGILKDEASES</sequence>
<keyword evidence="3" id="KW-1185">Reference proteome</keyword>
<keyword evidence="1" id="KW-0175">Coiled coil</keyword>
<feature type="coiled-coil region" evidence="1">
    <location>
        <begin position="47"/>
        <end position="80"/>
    </location>
</feature>
<evidence type="ECO:0000313" key="2">
    <source>
        <dbReference type="EMBL" id="TCN77706.1"/>
    </source>
</evidence>
<reference evidence="2 3" key="1">
    <citation type="submission" date="2019-03" db="EMBL/GenBank/DDBJ databases">
        <title>Freshwater and sediment microbial communities from various areas in North America, analyzing microbe dynamics in response to fracking.</title>
        <authorList>
            <person name="Lamendella R."/>
        </authorList>
    </citation>
    <scope>NUCLEOTIDE SEQUENCE [LARGE SCALE GENOMIC DNA]</scope>
    <source>
        <strain evidence="2 3">74A</strain>
    </source>
</reference>